<dbReference type="Proteomes" id="UP000714380">
    <property type="component" value="Unassembled WGS sequence"/>
</dbReference>
<name>A0ABS7ZV00_9GAMM</name>
<protein>
    <recommendedName>
        <fullName evidence="3">Transposase DDE domain-containing protein</fullName>
    </recommendedName>
</protein>
<evidence type="ECO:0000313" key="2">
    <source>
        <dbReference type="Proteomes" id="UP000714380"/>
    </source>
</evidence>
<keyword evidence="2" id="KW-1185">Reference proteome</keyword>
<gene>
    <name evidence="1" type="ORF">I9W95_17580</name>
</gene>
<accession>A0ABS7ZV00</accession>
<reference evidence="1 2" key="1">
    <citation type="submission" date="2020-12" db="EMBL/GenBank/DDBJ databases">
        <title>Novel Thalassolituus-related marine hydrocarbonoclastic bacteria mediated algae-derived hydrocarbons mineralization in twilight zone of the northern South China Sea.</title>
        <authorList>
            <person name="Dong C."/>
        </authorList>
    </citation>
    <scope>NUCLEOTIDE SEQUENCE [LARGE SCALE GENOMIC DNA]</scope>
    <source>
        <strain evidence="1 2">IMCC1826</strain>
    </source>
</reference>
<sequence>MRWFLTMQRLFGAIKQFTMGMVLHGRRQRVFTESGAMKLCVRVLLHI</sequence>
<evidence type="ECO:0000313" key="1">
    <source>
        <dbReference type="EMBL" id="MCA6065412.1"/>
    </source>
</evidence>
<evidence type="ECO:0008006" key="3">
    <source>
        <dbReference type="Google" id="ProtNLM"/>
    </source>
</evidence>
<dbReference type="EMBL" id="JAEDAH010000105">
    <property type="protein sequence ID" value="MCA6065412.1"/>
    <property type="molecule type" value="Genomic_DNA"/>
</dbReference>
<proteinExistence type="predicted"/>
<comment type="caution">
    <text evidence="1">The sequence shown here is derived from an EMBL/GenBank/DDBJ whole genome shotgun (WGS) entry which is preliminary data.</text>
</comment>
<dbReference type="RefSeq" id="WP_225677326.1">
    <property type="nucleotide sequence ID" value="NZ_JAEDAH010000105.1"/>
</dbReference>
<organism evidence="1 2">
    <name type="scientific">Thalassolituus marinus</name>
    <dbReference type="NCBI Taxonomy" id="671053"/>
    <lineage>
        <taxon>Bacteria</taxon>
        <taxon>Pseudomonadati</taxon>
        <taxon>Pseudomonadota</taxon>
        <taxon>Gammaproteobacteria</taxon>
        <taxon>Oceanospirillales</taxon>
        <taxon>Oceanospirillaceae</taxon>
        <taxon>Thalassolituus</taxon>
    </lineage>
</organism>